<evidence type="ECO:0000313" key="3">
    <source>
        <dbReference type="EMBL" id="EHQ61421.1"/>
    </source>
</evidence>
<proteinExistence type="predicted"/>
<name>H3SHM9_9BACL</name>
<feature type="chain" id="PRO_5038870981" evidence="2">
    <location>
        <begin position="33"/>
        <end position="436"/>
    </location>
</feature>
<dbReference type="PATRIC" id="fig|1131935.3.peg.3165"/>
<comment type="caution">
    <text evidence="3">The sequence shown here is derived from an EMBL/GenBank/DDBJ whole genome shotgun (WGS) entry which is preliminary data.</text>
</comment>
<evidence type="ECO:0000256" key="2">
    <source>
        <dbReference type="SAM" id="SignalP"/>
    </source>
</evidence>
<dbReference type="Proteomes" id="UP000003900">
    <property type="component" value="Unassembled WGS sequence"/>
</dbReference>
<protein>
    <submittedName>
        <fullName evidence="3">Uncharacterized protein</fullName>
    </submittedName>
</protein>
<organism evidence="3 4">
    <name type="scientific">Paenibacillus dendritiformis C454</name>
    <dbReference type="NCBI Taxonomy" id="1131935"/>
    <lineage>
        <taxon>Bacteria</taxon>
        <taxon>Bacillati</taxon>
        <taxon>Bacillota</taxon>
        <taxon>Bacilli</taxon>
        <taxon>Bacillales</taxon>
        <taxon>Paenibacillaceae</taxon>
        <taxon>Paenibacillus</taxon>
    </lineage>
</organism>
<evidence type="ECO:0000313" key="4">
    <source>
        <dbReference type="Proteomes" id="UP000003900"/>
    </source>
</evidence>
<keyword evidence="2" id="KW-0732">Signal</keyword>
<gene>
    <name evidence="3" type="ORF">PDENDC454_15232</name>
</gene>
<dbReference type="RefSeq" id="WP_006677541.1">
    <property type="nucleotide sequence ID" value="NZ_AHKH01000038.1"/>
</dbReference>
<dbReference type="AlphaFoldDB" id="H3SHM9"/>
<accession>H3SHM9</accession>
<keyword evidence="4" id="KW-1185">Reference proteome</keyword>
<dbReference type="EMBL" id="AHKH01000038">
    <property type="protein sequence ID" value="EHQ61421.1"/>
    <property type="molecule type" value="Genomic_DNA"/>
</dbReference>
<feature type="compositionally biased region" description="Polar residues" evidence="1">
    <location>
        <begin position="184"/>
        <end position="198"/>
    </location>
</feature>
<dbReference type="OrthoDB" id="9760892at2"/>
<feature type="region of interest" description="Disordered" evidence="1">
    <location>
        <begin position="180"/>
        <end position="226"/>
    </location>
</feature>
<feature type="compositionally biased region" description="Low complexity" evidence="1">
    <location>
        <begin position="212"/>
        <end position="223"/>
    </location>
</feature>
<feature type="signal peptide" evidence="2">
    <location>
        <begin position="1"/>
        <end position="32"/>
    </location>
</feature>
<evidence type="ECO:0000256" key="1">
    <source>
        <dbReference type="SAM" id="MobiDB-lite"/>
    </source>
</evidence>
<sequence>MKKTGIGLRIGLLAGAVALALAPGAASLAAAAAGGSDPAEPGDRIAAMKQDERAQYFEQAENRLAEAERKLAQSKALYLDVPYSSIDSKLLDAKLAYARAASDDSERDAAQLSQQVAALERFLTEAEHLNTESRKVELRGIRLRVSPSPGDNEAGQVRERLERIKAAHFNAVYLETTDRAGAESNGSGAATATPNASLEASAKPSASPGVIANPSASAAANPLPASPPPATSLTLDVMQVYIDEGVKLGLAVYAGEAGPFRGKQGAAIADIRIGAETEPAAVRELIRQNGADHGLGAIITGEEEFFAGGYERELWFGLYRSQAVLPERDATKPVRVLLEQMSRKVGAIYVPFGGMSGAAAERYKPLLDLLASSLSRTPQWSGNAAASMRDTLIQLREYIHQDTEVKEEVRNRMDEDIDQCIELLDAHVAAHRETGR</sequence>
<reference evidence="3 4" key="1">
    <citation type="journal article" date="2012" name="J. Bacteriol.">
        <title>Genome Sequence of the Pattern-Forming Social Bacterium Paenibacillus dendritiformis C454 Chiral Morphotype.</title>
        <authorList>
            <person name="Sirota-Madi A."/>
            <person name="Olender T."/>
            <person name="Helman Y."/>
            <person name="Brainis I."/>
            <person name="Finkelshtein A."/>
            <person name="Roth D."/>
            <person name="Hagai E."/>
            <person name="Leshkowitz D."/>
            <person name="Brodsky L."/>
            <person name="Galatenko V."/>
            <person name="Nikolaev V."/>
            <person name="Gutnick D.L."/>
            <person name="Lancet D."/>
            <person name="Ben-Jacob E."/>
        </authorList>
    </citation>
    <scope>NUCLEOTIDE SEQUENCE [LARGE SCALE GENOMIC DNA]</scope>
    <source>
        <strain evidence="3 4">C454</strain>
    </source>
</reference>